<dbReference type="GO" id="GO:0004190">
    <property type="term" value="F:aspartic-type endopeptidase activity"/>
    <property type="evidence" value="ECO:0007669"/>
    <property type="project" value="UniProtKB-EC"/>
</dbReference>
<dbReference type="PANTHER" id="PTHR30487">
    <property type="entry name" value="TYPE 4 PREPILIN-LIKE PROTEINS LEADER PEPTIDE-PROCESSING ENZYME"/>
    <property type="match status" value="1"/>
</dbReference>
<evidence type="ECO:0000256" key="17">
    <source>
        <dbReference type="RuleBase" id="RU003793"/>
    </source>
</evidence>
<evidence type="ECO:0000256" key="3">
    <source>
        <dbReference type="ARBA" id="ARBA00022475"/>
    </source>
</evidence>
<dbReference type="GO" id="GO:0006465">
    <property type="term" value="P:signal peptide processing"/>
    <property type="evidence" value="ECO:0007669"/>
    <property type="project" value="TreeGrafter"/>
</dbReference>
<keyword evidence="12 19" id="KW-0472">Membrane</keyword>
<keyword evidence="5 18" id="KW-0489">Methyltransferase</keyword>
<evidence type="ECO:0000256" key="15">
    <source>
        <dbReference type="ARBA" id="ARBA00067082"/>
    </source>
</evidence>
<evidence type="ECO:0000313" key="23">
    <source>
        <dbReference type="Proteomes" id="UP000070250"/>
    </source>
</evidence>
<dbReference type="GO" id="GO:0008168">
    <property type="term" value="F:methyltransferase activity"/>
    <property type="evidence" value="ECO:0007669"/>
    <property type="project" value="UniProtKB-KW"/>
</dbReference>
<comment type="similarity">
    <text evidence="2 17">Belongs to the peptidase A24 family.</text>
</comment>
<evidence type="ECO:0000256" key="16">
    <source>
        <dbReference type="ARBA" id="ARBA00071870"/>
    </source>
</evidence>
<evidence type="ECO:0000256" key="18">
    <source>
        <dbReference type="RuleBase" id="RU003794"/>
    </source>
</evidence>
<evidence type="ECO:0000256" key="6">
    <source>
        <dbReference type="ARBA" id="ARBA00022670"/>
    </source>
</evidence>
<keyword evidence="11 19" id="KW-1133">Transmembrane helix</keyword>
<dbReference type="EMBL" id="CP011971">
    <property type="protein sequence ID" value="AMN47813.1"/>
    <property type="molecule type" value="Genomic_DNA"/>
</dbReference>
<dbReference type="RefSeq" id="WP_066921501.1">
    <property type="nucleotide sequence ID" value="NZ_CP011971.1"/>
</dbReference>
<evidence type="ECO:0000259" key="20">
    <source>
        <dbReference type="Pfam" id="PF01478"/>
    </source>
</evidence>
<feature type="transmembrane region" description="Helical" evidence="19">
    <location>
        <begin position="184"/>
        <end position="202"/>
    </location>
</feature>
<evidence type="ECO:0000256" key="14">
    <source>
        <dbReference type="ARBA" id="ARBA00050401"/>
    </source>
</evidence>
<feature type="domain" description="Prepilin peptidase A24 N-terminal" evidence="21">
    <location>
        <begin position="25"/>
        <end position="151"/>
    </location>
</feature>
<organism evidence="22 23">
    <name type="scientific">Steroidobacter denitrificans</name>
    <dbReference type="NCBI Taxonomy" id="465721"/>
    <lineage>
        <taxon>Bacteria</taxon>
        <taxon>Pseudomonadati</taxon>
        <taxon>Pseudomonadota</taxon>
        <taxon>Gammaproteobacteria</taxon>
        <taxon>Steroidobacterales</taxon>
        <taxon>Steroidobacteraceae</taxon>
        <taxon>Steroidobacter</taxon>
    </lineage>
</organism>
<keyword evidence="13 18" id="KW-0511">Multifunctional enzyme</keyword>
<evidence type="ECO:0000256" key="11">
    <source>
        <dbReference type="ARBA" id="ARBA00022989"/>
    </source>
</evidence>
<protein>
    <recommendedName>
        <fullName evidence="16 18">Prepilin leader peptidase/N-methyltransferase</fullName>
        <ecNumber evidence="18">2.1.1.-</ecNumber>
        <ecNumber evidence="15 18">3.4.23.43</ecNumber>
    </recommendedName>
</protein>
<evidence type="ECO:0000256" key="9">
    <source>
        <dbReference type="ARBA" id="ARBA00022692"/>
    </source>
</evidence>
<dbReference type="PANTHER" id="PTHR30487:SF0">
    <property type="entry name" value="PREPILIN LEADER PEPTIDASE_N-METHYLTRANSFERASE-RELATED"/>
    <property type="match status" value="1"/>
</dbReference>
<feature type="transmembrane region" description="Helical" evidence="19">
    <location>
        <begin position="17"/>
        <end position="38"/>
    </location>
</feature>
<feature type="transmembrane region" description="Helical" evidence="19">
    <location>
        <begin position="153"/>
        <end position="172"/>
    </location>
</feature>
<dbReference type="Pfam" id="PF06750">
    <property type="entry name" value="A24_N_bact"/>
    <property type="match status" value="1"/>
</dbReference>
<keyword evidence="6 18" id="KW-0645">Protease</keyword>
<dbReference type="EC" id="2.1.1.-" evidence="18"/>
<proteinExistence type="inferred from homology"/>
<evidence type="ECO:0000259" key="21">
    <source>
        <dbReference type="Pfam" id="PF06750"/>
    </source>
</evidence>
<keyword evidence="7 18" id="KW-0808">Transferase</keyword>
<feature type="domain" description="Prepilin type IV endopeptidase peptidase" evidence="20">
    <location>
        <begin position="161"/>
        <end position="276"/>
    </location>
</feature>
<evidence type="ECO:0000256" key="1">
    <source>
        <dbReference type="ARBA" id="ARBA00004429"/>
    </source>
</evidence>
<evidence type="ECO:0000256" key="8">
    <source>
        <dbReference type="ARBA" id="ARBA00022691"/>
    </source>
</evidence>
<evidence type="ECO:0000256" key="7">
    <source>
        <dbReference type="ARBA" id="ARBA00022679"/>
    </source>
</evidence>
<dbReference type="Pfam" id="PF01478">
    <property type="entry name" value="Peptidase_A24"/>
    <property type="match status" value="1"/>
</dbReference>
<evidence type="ECO:0000256" key="12">
    <source>
        <dbReference type="ARBA" id="ARBA00023136"/>
    </source>
</evidence>
<keyword evidence="4" id="KW-0997">Cell inner membrane</keyword>
<keyword evidence="9 18" id="KW-0812">Transmembrane</keyword>
<comment type="subcellular location">
    <subcellularLocation>
        <location evidence="1">Cell inner membrane</location>
        <topology evidence="1">Multi-pass membrane protein</topology>
    </subcellularLocation>
    <subcellularLocation>
        <location evidence="18">Cell membrane</location>
        <topology evidence="18">Multi-pass membrane protein</topology>
    </subcellularLocation>
</comment>
<dbReference type="KEGG" id="sdf:ACG33_12035"/>
<name>A0A127FBM0_STEDE</name>
<keyword evidence="3" id="KW-1003">Cell membrane</keyword>
<feature type="transmembrane region" description="Helical" evidence="19">
    <location>
        <begin position="254"/>
        <end position="281"/>
    </location>
</feature>
<dbReference type="InterPro" id="IPR010627">
    <property type="entry name" value="Prepilin_pept_A24_N"/>
</dbReference>
<dbReference type="InterPro" id="IPR050882">
    <property type="entry name" value="Prepilin_peptidase/N-MTase"/>
</dbReference>
<dbReference type="InterPro" id="IPR000045">
    <property type="entry name" value="Prepilin_IV_endopep_pep"/>
</dbReference>
<dbReference type="Proteomes" id="UP000070250">
    <property type="component" value="Chromosome"/>
</dbReference>
<evidence type="ECO:0000313" key="22">
    <source>
        <dbReference type="EMBL" id="AMN47813.1"/>
    </source>
</evidence>
<keyword evidence="23" id="KW-1185">Reference proteome</keyword>
<dbReference type="AlphaFoldDB" id="A0A127FBM0"/>
<evidence type="ECO:0000256" key="19">
    <source>
        <dbReference type="SAM" id="Phobius"/>
    </source>
</evidence>
<gene>
    <name evidence="22" type="ORF">ACG33_12035</name>
</gene>
<dbReference type="GO" id="GO:0032259">
    <property type="term" value="P:methylation"/>
    <property type="evidence" value="ECO:0007669"/>
    <property type="project" value="UniProtKB-KW"/>
</dbReference>
<evidence type="ECO:0000256" key="5">
    <source>
        <dbReference type="ARBA" id="ARBA00022603"/>
    </source>
</evidence>
<evidence type="ECO:0000256" key="2">
    <source>
        <dbReference type="ARBA" id="ARBA00005801"/>
    </source>
</evidence>
<comment type="function">
    <text evidence="18">Plays an essential role in type IV pili and type II pseudopili formation by proteolytically removing the leader sequence from substrate proteins and subsequently monomethylating the alpha-amino group of the newly exposed N-terminal phenylalanine.</text>
</comment>
<dbReference type="FunFam" id="1.20.120.1220:FF:000001">
    <property type="entry name" value="Type 4 prepilin-like proteins leader peptide-processing enzyme"/>
    <property type="match status" value="1"/>
</dbReference>
<dbReference type="OrthoDB" id="9789291at2"/>
<dbReference type="EC" id="3.4.23.43" evidence="15 18"/>
<feature type="transmembrane region" description="Helical" evidence="19">
    <location>
        <begin position="214"/>
        <end position="234"/>
    </location>
</feature>
<keyword evidence="10 18" id="KW-0378">Hydrolase</keyword>
<feature type="transmembrane region" description="Helical" evidence="19">
    <location>
        <begin position="288"/>
        <end position="306"/>
    </location>
</feature>
<dbReference type="GO" id="GO:0005886">
    <property type="term" value="C:plasma membrane"/>
    <property type="evidence" value="ECO:0007669"/>
    <property type="project" value="UniProtKB-SubCell"/>
</dbReference>
<comment type="catalytic activity">
    <reaction evidence="14 18">
        <text>Typically cleaves a -Gly-|-Phe- bond to release an N-terminal, basic peptide of 5-8 residues from type IV prepilin, and then N-methylates the new N-terminal amino group, the methyl donor being S-adenosyl-L-methionine.</text>
        <dbReference type="EC" id="3.4.23.43"/>
    </reaction>
</comment>
<dbReference type="PRINTS" id="PR00864">
    <property type="entry name" value="PREPILNPTASE"/>
</dbReference>
<evidence type="ECO:0000256" key="4">
    <source>
        <dbReference type="ARBA" id="ARBA00022519"/>
    </source>
</evidence>
<sequence length="324" mass="34932">MQHALDLFLYALTTHPILWIGLIFVLGLLVGSFLNVVIHRLPIMLEREWRTQARQILQDSAGAAGEKAAPEKAGPAHQADAAPSQEIYNLAVPRSACPGCGALITAWRNIPLVSYLLLKGRCANCGVKIPPRYPVVELATALLSALVAWKFGIVWYTAAALVLTWSLIALSGIDLDHQLLPDNITLPLMWLGLLLSLAATMPQSGLPVDPRSSIIGAAAGYLSLWSLFHLFKLLTDKEGMGYGDFKLFAALGAWLGWQMLLLIILLSAFTGALVGIAMIVLRGRDKNIPIPFGPYLAAAGWIALLWGHELIGSYLRISGIGAAS</sequence>
<dbReference type="STRING" id="465721.ACG33_12035"/>
<keyword evidence="8" id="KW-0949">S-adenosyl-L-methionine</keyword>
<accession>A0A127FBM0</accession>
<reference evidence="22 23" key="1">
    <citation type="submission" date="2015-06" db="EMBL/GenBank/DDBJ databases">
        <title>A Comprehensive Approach to Explore the Metabolic and Phylogenetic Diversity of Bacterial Steroid Degradation in the Environment: Testosterone as an Example.</title>
        <authorList>
            <person name="Yang F.-C."/>
            <person name="Chen Y.-L."/>
            <person name="Yu C.-P."/>
            <person name="Tang S.-L."/>
            <person name="Wang P.-H."/>
            <person name="Ismail W."/>
            <person name="Wang C.-H."/>
            <person name="Yang C.-Y."/>
            <person name="Chiang Y.-R."/>
        </authorList>
    </citation>
    <scope>NUCLEOTIDE SEQUENCE [LARGE SCALE GENOMIC DNA]</scope>
    <source>
        <strain evidence="22 23">DSM 18526</strain>
    </source>
</reference>
<dbReference type="PATRIC" id="fig|465721.4.peg.2572"/>
<evidence type="ECO:0000256" key="10">
    <source>
        <dbReference type="ARBA" id="ARBA00022801"/>
    </source>
</evidence>
<evidence type="ECO:0000256" key="13">
    <source>
        <dbReference type="ARBA" id="ARBA00023268"/>
    </source>
</evidence>
<dbReference type="InterPro" id="IPR014032">
    <property type="entry name" value="Peptidase_A24A_bac"/>
</dbReference>
<dbReference type="Gene3D" id="1.20.120.1220">
    <property type="match status" value="1"/>
</dbReference>